<protein>
    <submittedName>
        <fullName evidence="1">Uncharacterized protein</fullName>
    </submittedName>
</protein>
<accession>A0A284S8X4</accession>
<reference evidence="2" key="1">
    <citation type="journal article" date="2017" name="Nat. Ecol. Evol.">
        <title>Genome expansion and lineage-specific genetic innovations in the forest pathogenic fungi Armillaria.</title>
        <authorList>
            <person name="Sipos G."/>
            <person name="Prasanna A.N."/>
            <person name="Walter M.C."/>
            <person name="O'Connor E."/>
            <person name="Balint B."/>
            <person name="Krizsan K."/>
            <person name="Kiss B."/>
            <person name="Hess J."/>
            <person name="Varga T."/>
            <person name="Slot J."/>
            <person name="Riley R."/>
            <person name="Boka B."/>
            <person name="Rigling D."/>
            <person name="Barry K."/>
            <person name="Lee J."/>
            <person name="Mihaltcheva S."/>
            <person name="LaButti K."/>
            <person name="Lipzen A."/>
            <person name="Waldron R."/>
            <person name="Moloney N.M."/>
            <person name="Sperisen C."/>
            <person name="Kredics L."/>
            <person name="Vagvoelgyi C."/>
            <person name="Patrignani A."/>
            <person name="Fitzpatrick D."/>
            <person name="Nagy I."/>
            <person name="Doyle S."/>
            <person name="Anderson J.B."/>
            <person name="Grigoriev I.V."/>
            <person name="Gueldener U."/>
            <person name="Muensterkoetter M."/>
            <person name="Nagy L.G."/>
        </authorList>
    </citation>
    <scope>NUCLEOTIDE SEQUENCE [LARGE SCALE GENOMIC DNA]</scope>
    <source>
        <strain evidence="2">C18/9</strain>
    </source>
</reference>
<evidence type="ECO:0000313" key="2">
    <source>
        <dbReference type="Proteomes" id="UP000219338"/>
    </source>
</evidence>
<proteinExistence type="predicted"/>
<evidence type="ECO:0000313" key="1">
    <source>
        <dbReference type="EMBL" id="SJL17458.1"/>
    </source>
</evidence>
<dbReference type="AlphaFoldDB" id="A0A284S8X4"/>
<dbReference type="OrthoDB" id="2836304at2759"/>
<dbReference type="EMBL" id="FUEG01000044">
    <property type="protein sequence ID" value="SJL17458.1"/>
    <property type="molecule type" value="Genomic_DNA"/>
</dbReference>
<name>A0A284S8X4_ARMOS</name>
<gene>
    <name evidence="1" type="ORF">ARMOST_21009</name>
</gene>
<keyword evidence="2" id="KW-1185">Reference proteome</keyword>
<dbReference type="OMA" id="DYASTEH"/>
<sequence length="257" mass="28973">MFGKIWSRSHHRSEVPAVTTLIKRLRPPRARCMKKGILAIGLSSLIYSSGCPTSIEYYRGVCVILCLFHAHQVDKHAYSHVDFADFRTTVAYFIKLSGVIYLRMRVWFPMAGMETPGQVHEHLRVLFGLQGEAKKTAHHVVHQACVEVHHLVRGFDPDVGVAEDPLRWGEAAAKLVVLLVDLMGEAALTVVPPAQTQTMLKPDGLSDDYASTEHYEFARESSWYLRCVSGLTLGQSRKKASRSFFDLDRNDMKIYQG</sequence>
<dbReference type="Proteomes" id="UP000219338">
    <property type="component" value="Unassembled WGS sequence"/>
</dbReference>
<organism evidence="1 2">
    <name type="scientific">Armillaria ostoyae</name>
    <name type="common">Armillaria root rot fungus</name>
    <dbReference type="NCBI Taxonomy" id="47428"/>
    <lineage>
        <taxon>Eukaryota</taxon>
        <taxon>Fungi</taxon>
        <taxon>Dikarya</taxon>
        <taxon>Basidiomycota</taxon>
        <taxon>Agaricomycotina</taxon>
        <taxon>Agaricomycetes</taxon>
        <taxon>Agaricomycetidae</taxon>
        <taxon>Agaricales</taxon>
        <taxon>Marasmiineae</taxon>
        <taxon>Physalacriaceae</taxon>
        <taxon>Armillaria</taxon>
    </lineage>
</organism>